<name>I0SHM0_STRAP</name>
<keyword evidence="3" id="KW-0378">Hydrolase</keyword>
<keyword evidence="3" id="KW-0067">ATP-binding</keyword>
<dbReference type="InterPro" id="IPR002631">
    <property type="entry name" value="Plasmid_rep_OBD"/>
</dbReference>
<dbReference type="Proteomes" id="UP000003245">
    <property type="component" value="Unassembled WGS sequence"/>
</dbReference>
<feature type="domain" description="Plasmid replication protein origin binding" evidence="2">
    <location>
        <begin position="59"/>
        <end position="153"/>
    </location>
</feature>
<evidence type="ECO:0000313" key="4">
    <source>
        <dbReference type="Proteomes" id="UP000003245"/>
    </source>
</evidence>
<keyword evidence="4" id="KW-1185">Reference proteome</keyword>
<keyword evidence="3" id="KW-0547">Nucleotide-binding</keyword>
<dbReference type="InterPro" id="IPR027417">
    <property type="entry name" value="P-loop_NTPase"/>
</dbReference>
<evidence type="ECO:0000259" key="1">
    <source>
        <dbReference type="Pfam" id="PF00910"/>
    </source>
</evidence>
<dbReference type="EMBL" id="AICP01000031">
    <property type="protein sequence ID" value="EID22873.1"/>
    <property type="molecule type" value="Genomic_DNA"/>
</dbReference>
<organism evidence="3 4">
    <name type="scientific">Streptococcus anginosus subsp. whileyi CCUG 39159</name>
    <dbReference type="NCBI Taxonomy" id="1095729"/>
    <lineage>
        <taxon>Bacteria</taxon>
        <taxon>Bacillati</taxon>
        <taxon>Bacillota</taxon>
        <taxon>Bacilli</taxon>
        <taxon>Lactobacillales</taxon>
        <taxon>Streptococcaceae</taxon>
        <taxon>Streptococcus</taxon>
        <taxon>Streptococcus anginosus group</taxon>
    </lineage>
</organism>
<dbReference type="GO" id="GO:0003677">
    <property type="term" value="F:DNA binding"/>
    <property type="evidence" value="ECO:0007669"/>
    <property type="project" value="InterPro"/>
</dbReference>
<dbReference type="PATRIC" id="fig|1095729.3.peg.787"/>
<feature type="domain" description="Helicase superfamily 3 single-stranded DNA/RNA virus" evidence="1">
    <location>
        <begin position="246"/>
        <end position="343"/>
    </location>
</feature>
<evidence type="ECO:0000313" key="3">
    <source>
        <dbReference type="EMBL" id="EID22873.1"/>
    </source>
</evidence>
<dbReference type="GO" id="GO:0003723">
    <property type="term" value="F:RNA binding"/>
    <property type="evidence" value="ECO:0007669"/>
    <property type="project" value="InterPro"/>
</dbReference>
<protein>
    <submittedName>
        <fullName evidence="3">RNA helicase</fullName>
    </submittedName>
</protein>
<dbReference type="InterPro" id="IPR000605">
    <property type="entry name" value="Helicase_SF3_ssDNA/RNA_vir"/>
</dbReference>
<dbReference type="Pfam" id="PF00910">
    <property type="entry name" value="RNA_helicase"/>
    <property type="match status" value="1"/>
</dbReference>
<evidence type="ECO:0000259" key="2">
    <source>
        <dbReference type="Pfam" id="PF01719"/>
    </source>
</evidence>
<gene>
    <name evidence="3" type="ORF">HMPREF1043_0850</name>
</gene>
<comment type="caution">
    <text evidence="3">The sequence shown here is derived from an EMBL/GenBank/DDBJ whole genome shotgun (WGS) entry which is preliminary data.</text>
</comment>
<dbReference type="GO" id="GO:0006260">
    <property type="term" value="P:DNA replication"/>
    <property type="evidence" value="ECO:0007669"/>
    <property type="project" value="InterPro"/>
</dbReference>
<dbReference type="GO" id="GO:0005727">
    <property type="term" value="C:extrachromosomal circular DNA"/>
    <property type="evidence" value="ECO:0007669"/>
    <property type="project" value="InterPro"/>
</dbReference>
<reference evidence="3 4" key="1">
    <citation type="submission" date="2012-01" db="EMBL/GenBank/DDBJ databases">
        <authorList>
            <person name="Harkins D.M."/>
            <person name="Madupu R."/>
            <person name="Durkin A.S."/>
            <person name="Torralba M."/>
            <person name="Methe B."/>
            <person name="Sutton G.G."/>
            <person name="Nelson K.E."/>
        </authorList>
    </citation>
    <scope>NUCLEOTIDE SEQUENCE [LARGE SCALE GENOMIC DNA]</scope>
    <source>
        <strain evidence="3 4">CCUG 39159</strain>
    </source>
</reference>
<proteinExistence type="predicted"/>
<dbReference type="SUPFAM" id="SSF52540">
    <property type="entry name" value="P-loop containing nucleoside triphosphate hydrolases"/>
    <property type="match status" value="1"/>
</dbReference>
<dbReference type="RefSeq" id="WP_003035134.1">
    <property type="nucleotide sequence ID" value="NZ_AICP01000031.1"/>
</dbReference>
<dbReference type="Pfam" id="PF01719">
    <property type="entry name" value="Rep_OBD"/>
    <property type="match status" value="1"/>
</dbReference>
<dbReference type="GO" id="GO:0003724">
    <property type="term" value="F:RNA helicase activity"/>
    <property type="evidence" value="ECO:0007669"/>
    <property type="project" value="InterPro"/>
</dbReference>
<dbReference type="AlphaFoldDB" id="I0SHM0"/>
<accession>I0SHM0</accession>
<sequence>MVKKEANLTAIMLVQQLEDTYWETWEDKTPIKLARDGNCKPLLQVVVDKLNNENISVKEAYGIKHDKDEITVWNQDEMKNVTEKKAEHIHFLFKFEKGASLSKIALAIGIEPQYLEKLKSGRYGYDNCLAYLVHAKDESKFQYSPDEVVTLLGEDYLSVYNRSMETWMKGRATKKAKETALSVDWLIEKILSGEITKSNIMLTDEYYAIYGQHKRKINEALDTSSERKSYKTISELENGEFKKTVIFITADSGIGKTTISKQLIRILQKVSLKFGQNWDTCVTASTNAFDEYNGQDILFLDDIRGDSLTVSDWLKLLDPYMISPISARYHNKMGSAKVIIITSTKKPVSFFEASKGNIGEDLGQFIRRIDYLLTINDSFWLSLPIKSKKTDTTSSNPWYEPRYHSYCFSEVEQYTKNNALDHLVKTVIRNMQWNTTKKVINASDQTNNDNQNIQQK</sequence>
<dbReference type="GO" id="GO:0003916">
    <property type="term" value="F:DNA topoisomerase activity"/>
    <property type="evidence" value="ECO:0007669"/>
    <property type="project" value="InterPro"/>
</dbReference>
<keyword evidence="3" id="KW-0347">Helicase</keyword>
<dbReference type="Gene3D" id="3.40.1310.30">
    <property type="match status" value="1"/>
</dbReference>